<dbReference type="SMART" id="SM00959">
    <property type="entry name" value="Rho_N"/>
    <property type="match status" value="1"/>
</dbReference>
<dbReference type="NCBIfam" id="TIGR00767">
    <property type="entry name" value="rho"/>
    <property type="match status" value="1"/>
</dbReference>
<protein>
    <recommendedName>
        <fullName evidence="9 10">Transcription termination factor Rho</fullName>
        <ecNumber evidence="9 10">3.6.4.-</ecNumber>
    </recommendedName>
    <alternativeName>
        <fullName evidence="9">ATP-dependent helicase Rho</fullName>
    </alternativeName>
</protein>
<evidence type="ECO:0000259" key="13">
    <source>
        <dbReference type="PROSITE" id="PS51856"/>
    </source>
</evidence>
<dbReference type="InterPro" id="IPR027417">
    <property type="entry name" value="P-loop_NTPase"/>
</dbReference>
<comment type="function">
    <text evidence="9">Facilitates transcription termination by a mechanism that involves Rho binding to the nascent RNA, activation of Rho's RNA-dependent ATPase activity, and release of the mRNA from the DNA template.</text>
</comment>
<dbReference type="CDD" id="cd01128">
    <property type="entry name" value="rho_factor_C"/>
    <property type="match status" value="1"/>
</dbReference>
<dbReference type="InterPro" id="IPR003593">
    <property type="entry name" value="AAA+_ATPase"/>
</dbReference>
<comment type="caution">
    <text evidence="14">The sequence shown here is derived from an EMBL/GenBank/DDBJ whole genome shotgun (WGS) entry which is preliminary data.</text>
</comment>
<dbReference type="Gene3D" id="3.40.50.300">
    <property type="entry name" value="P-loop containing nucleotide triphosphate hydrolases"/>
    <property type="match status" value="1"/>
</dbReference>
<feature type="compositionally biased region" description="Polar residues" evidence="12">
    <location>
        <begin position="163"/>
        <end position="188"/>
    </location>
</feature>
<feature type="compositionally biased region" description="Polar residues" evidence="12">
    <location>
        <begin position="42"/>
        <end position="58"/>
    </location>
</feature>
<dbReference type="EMBL" id="AEDQ01000033">
    <property type="protein sequence ID" value="EFL43634.1"/>
    <property type="molecule type" value="Genomic_DNA"/>
</dbReference>
<dbReference type="Pfam" id="PF07498">
    <property type="entry name" value="Rho_N"/>
    <property type="match status" value="1"/>
</dbReference>
<evidence type="ECO:0000313" key="15">
    <source>
        <dbReference type="Proteomes" id="UP000004431"/>
    </source>
</evidence>
<dbReference type="InterPro" id="IPR004665">
    <property type="entry name" value="Term_rho"/>
</dbReference>
<keyword evidence="3 9" id="KW-0378">Hydrolase</keyword>
<keyword evidence="2 9" id="KW-0547">Nucleotide-binding</keyword>
<dbReference type="InterPro" id="IPR011112">
    <property type="entry name" value="Rho-like_N"/>
</dbReference>
<feature type="compositionally biased region" description="Polar residues" evidence="12">
    <location>
        <begin position="7"/>
        <end position="24"/>
    </location>
</feature>
<evidence type="ECO:0000256" key="11">
    <source>
        <dbReference type="PROSITE-ProRule" id="PRU01203"/>
    </source>
</evidence>
<feature type="compositionally biased region" description="Low complexity" evidence="12">
    <location>
        <begin position="108"/>
        <end position="118"/>
    </location>
</feature>
<sequence length="807" mass="88729">MTERTSDSNASAQANQQSTDTADITTPKPKRGRARKTDDSSAARNARTQSAQFPQLTPEQQELIQKIAQGKATLNDIPKRAHRGRPSKEEMLARQAVINAALAAQAQSMQNHTAAAEANAHEQSGDASTHQEQGMVDTAHNAEVRTRRTRRPSFASRVDEHSSTQPAAQTTVLDATTNSRTHRFSQPQRAEVQNDVSHTSEPVQVHVQLQDQEVHNQQAEVQNTHTNLVNSASLFSPVTPELRRHRQHRSVGILPNTAAPSVAGAPATQVQEGVTSQLRVQNQTGESKLQVVSGAQQVQLQSYQSNVQHVQHVPANSQLAIQQNPQQVQVGVPAVQANSQAAVLSNQQQSQVAQPTQATRFAKVQRRRGRNKVEQATGPSLTREELQAMKVGDLRTKAQQLGIETAHVRKKELIEAVYQANAASEGYSEVCGVLDIQPEGYAFIRTGNYMNGDNDAFVHQQLIRQYSLRPGDWIVGRVAPTRANNKFPPLNKIVTINNRDPEEIKQRPRFRDLTPIFPNERLVMENGKQSTTGRAIDLVAPIGKGQRGLIVSPPKAGKTTILKRICQSITTNNPEVHLFCLLVDERPEEVTDMERSIKGTVVASTFDMPAENHTAVSELVIEHAKRLVELGEDVVVVLDSITRLARAYNIAQPASGRILSGGVDSAALYPPKKFLGAARNIEHGGSLTILASALIETGSKMDEVIFEEFKGTGNMELKLDRDLADRRIFPAIDPVSSGTRNEDLLIDKELQPLVWSLRRVLANMNSTERASSSLVKGLQETSDNKDFLVRFARRAQAIDYVDSPSKL</sequence>
<dbReference type="SMART" id="SM00357">
    <property type="entry name" value="CSP"/>
    <property type="match status" value="1"/>
</dbReference>
<evidence type="ECO:0000256" key="9">
    <source>
        <dbReference type="HAMAP-Rule" id="MF_01884"/>
    </source>
</evidence>
<feature type="domain" description="Rho RNA-BD" evidence="13">
    <location>
        <begin position="427"/>
        <end position="500"/>
    </location>
</feature>
<dbReference type="PANTHER" id="PTHR46425">
    <property type="entry name" value="TRANSCRIPTION TERMINATION FACTOR RHO"/>
    <property type="match status" value="1"/>
</dbReference>
<feature type="binding site" evidence="9">
    <location>
        <begin position="543"/>
        <end position="548"/>
    </location>
    <ligand>
        <name>ATP</name>
        <dbReference type="ChEBI" id="CHEBI:30616"/>
    </ligand>
</feature>
<feature type="region of interest" description="Disordered" evidence="12">
    <location>
        <begin position="1"/>
        <end position="58"/>
    </location>
</feature>
<feature type="region of interest" description="Disordered" evidence="12">
    <location>
        <begin position="108"/>
        <end position="195"/>
    </location>
</feature>
<evidence type="ECO:0000256" key="5">
    <source>
        <dbReference type="ARBA" id="ARBA00022840"/>
    </source>
</evidence>
<keyword evidence="6 9" id="KW-0694">RNA-binding</keyword>
<dbReference type="Proteomes" id="UP000004431">
    <property type="component" value="Unassembled WGS sequence"/>
</dbReference>
<name>A0ABN0AYR4_9ACTN</name>
<dbReference type="EC" id="3.6.4.-" evidence="9 10"/>
<reference evidence="14 15" key="1">
    <citation type="submission" date="2010-08" db="EMBL/GenBank/DDBJ databases">
        <authorList>
            <person name="Durkin A.S."/>
            <person name="Madupu R."/>
            <person name="Torralba M."/>
            <person name="Gillis M."/>
            <person name="Methe B."/>
            <person name="Sutton G."/>
            <person name="Nelson K.E."/>
        </authorList>
    </citation>
    <scope>NUCLEOTIDE SEQUENCE [LARGE SCALE GENOMIC DNA]</scope>
    <source>
        <strain evidence="14 15">PB189-T1-4</strain>
    </source>
</reference>
<dbReference type="InterPro" id="IPR000194">
    <property type="entry name" value="ATPase_F1/V1/A1_a/bsu_nucl-bd"/>
</dbReference>
<dbReference type="Pfam" id="PF00006">
    <property type="entry name" value="ATP-synt_ab"/>
    <property type="match status" value="1"/>
</dbReference>
<evidence type="ECO:0000256" key="10">
    <source>
        <dbReference type="NCBIfam" id="TIGR00767"/>
    </source>
</evidence>
<accession>A0ABN0AYR4</accession>
<keyword evidence="1 9" id="KW-0806">Transcription termination</keyword>
<dbReference type="RefSeq" id="WP_006304766.1">
    <property type="nucleotide sequence ID" value="NZ_AEDQ01000033.1"/>
</dbReference>
<keyword evidence="15" id="KW-1185">Reference proteome</keyword>
<dbReference type="InterPro" id="IPR012340">
    <property type="entry name" value="NA-bd_OB-fold"/>
</dbReference>
<dbReference type="InterPro" id="IPR041703">
    <property type="entry name" value="Rho_factor_ATP-bd"/>
</dbReference>
<comment type="subunit">
    <text evidence="9">Homohexamer. The homohexamer assembles into an open ring structure.</text>
</comment>
<dbReference type="PROSITE" id="PS51856">
    <property type="entry name" value="RHO_RNA_BD"/>
    <property type="match status" value="1"/>
</dbReference>
<keyword evidence="8 9" id="KW-0804">Transcription</keyword>
<dbReference type="InterPro" id="IPR011129">
    <property type="entry name" value="CSD"/>
</dbReference>
<evidence type="ECO:0000256" key="7">
    <source>
        <dbReference type="ARBA" id="ARBA00023015"/>
    </source>
</evidence>
<dbReference type="HAMAP" id="MF_01884">
    <property type="entry name" value="Rho"/>
    <property type="match status" value="1"/>
</dbReference>
<dbReference type="InterPro" id="IPR011113">
    <property type="entry name" value="Rho_RNA-bd"/>
</dbReference>
<feature type="binding site" evidence="9">
    <location>
        <begin position="555"/>
        <end position="560"/>
    </location>
    <ligand>
        <name>ATP</name>
        <dbReference type="ChEBI" id="CHEBI:30616"/>
    </ligand>
</feature>
<proteinExistence type="inferred from homology"/>
<evidence type="ECO:0000256" key="8">
    <source>
        <dbReference type="ARBA" id="ARBA00023163"/>
    </source>
</evidence>
<evidence type="ECO:0000256" key="1">
    <source>
        <dbReference type="ARBA" id="ARBA00022472"/>
    </source>
</evidence>
<evidence type="ECO:0000256" key="6">
    <source>
        <dbReference type="ARBA" id="ARBA00022884"/>
    </source>
</evidence>
<evidence type="ECO:0000256" key="12">
    <source>
        <dbReference type="SAM" id="MobiDB-lite"/>
    </source>
</evidence>
<evidence type="ECO:0000256" key="2">
    <source>
        <dbReference type="ARBA" id="ARBA00022741"/>
    </source>
</evidence>
<keyword evidence="7 9" id="KW-0805">Transcription regulation</keyword>
<dbReference type="SMART" id="SM00382">
    <property type="entry name" value="AAA"/>
    <property type="match status" value="1"/>
</dbReference>
<evidence type="ECO:0000256" key="3">
    <source>
        <dbReference type="ARBA" id="ARBA00022801"/>
    </source>
</evidence>
<dbReference type="NCBIfam" id="NF006886">
    <property type="entry name" value="PRK09376.1"/>
    <property type="match status" value="1"/>
</dbReference>
<evidence type="ECO:0000256" key="4">
    <source>
        <dbReference type="ARBA" id="ARBA00022806"/>
    </source>
</evidence>
<dbReference type="SUPFAM" id="SSF52540">
    <property type="entry name" value="P-loop containing nucleoside triphosphate hydrolases"/>
    <property type="match status" value="1"/>
</dbReference>
<dbReference type="Gene3D" id="2.40.50.140">
    <property type="entry name" value="Nucleic acid-binding proteins"/>
    <property type="match status" value="1"/>
</dbReference>
<feature type="binding site" evidence="9">
    <location>
        <position position="586"/>
    </location>
    <ligand>
        <name>ATP</name>
        <dbReference type="ChEBI" id="CHEBI:30616"/>
    </ligand>
</feature>
<evidence type="ECO:0000313" key="14">
    <source>
        <dbReference type="EMBL" id="EFL43634.1"/>
    </source>
</evidence>
<gene>
    <name evidence="9 14" type="primary">rho</name>
    <name evidence="14" type="ORF">HMPREF9248_0661</name>
</gene>
<keyword evidence="4 9" id="KW-0347">Helicase</keyword>
<organism evidence="14 15">
    <name type="scientific">Fannyhessea vaginae PB189-T1-4</name>
    <dbReference type="NCBI Taxonomy" id="866774"/>
    <lineage>
        <taxon>Bacteria</taxon>
        <taxon>Bacillati</taxon>
        <taxon>Actinomycetota</taxon>
        <taxon>Coriobacteriia</taxon>
        <taxon>Coriobacteriales</taxon>
        <taxon>Atopobiaceae</taxon>
        <taxon>Fannyhessea</taxon>
    </lineage>
</organism>
<keyword evidence="5 9" id="KW-0067">ATP-binding</keyword>
<comment type="similarity">
    <text evidence="9 11">Belongs to the Rho family.</text>
</comment>
<dbReference type="Pfam" id="PF07497">
    <property type="entry name" value="Rho_RNA_bind"/>
    <property type="match status" value="1"/>
</dbReference>
<dbReference type="PANTHER" id="PTHR46425:SF1">
    <property type="entry name" value="TRANSCRIPTION TERMINATION FACTOR RHO"/>
    <property type="match status" value="1"/>
</dbReference>
<comment type="caution">
    <text evidence="9">Lacks conserved residue(s) required for the propagation of feature annotation.</text>
</comment>